<reference evidence="1 2" key="1">
    <citation type="submission" date="2021-06" db="EMBL/GenBank/DDBJ databases">
        <authorList>
            <person name="Palmer J.M."/>
        </authorList>
    </citation>
    <scope>NUCLEOTIDE SEQUENCE [LARGE SCALE GENOMIC DNA]</scope>
    <source>
        <strain evidence="1 2">CL_MEX2019</strain>
        <tissue evidence="1">Muscle</tissue>
    </source>
</reference>
<organism evidence="1 2">
    <name type="scientific">Characodon lateralis</name>
    <dbReference type="NCBI Taxonomy" id="208331"/>
    <lineage>
        <taxon>Eukaryota</taxon>
        <taxon>Metazoa</taxon>
        <taxon>Chordata</taxon>
        <taxon>Craniata</taxon>
        <taxon>Vertebrata</taxon>
        <taxon>Euteleostomi</taxon>
        <taxon>Actinopterygii</taxon>
        <taxon>Neopterygii</taxon>
        <taxon>Teleostei</taxon>
        <taxon>Neoteleostei</taxon>
        <taxon>Acanthomorphata</taxon>
        <taxon>Ovalentaria</taxon>
        <taxon>Atherinomorphae</taxon>
        <taxon>Cyprinodontiformes</taxon>
        <taxon>Goodeidae</taxon>
        <taxon>Characodon</taxon>
    </lineage>
</organism>
<name>A0ABU7D4Z4_9TELE</name>
<evidence type="ECO:0000313" key="2">
    <source>
        <dbReference type="Proteomes" id="UP001352852"/>
    </source>
</evidence>
<keyword evidence="2" id="KW-1185">Reference proteome</keyword>
<dbReference type="Proteomes" id="UP001352852">
    <property type="component" value="Unassembled WGS sequence"/>
</dbReference>
<proteinExistence type="predicted"/>
<sequence>MLACPGTLTIWTLPAQHLQTKLSILLQSNLYRQRQYQNHLLYLTINSLNHQVSEFSLHVGQKAKRNNDNVVLFRHYTPE</sequence>
<protein>
    <submittedName>
        <fullName evidence="1">Uncharacterized protein</fullName>
    </submittedName>
</protein>
<dbReference type="EMBL" id="JAHUTJ010016690">
    <property type="protein sequence ID" value="MED6270049.1"/>
    <property type="molecule type" value="Genomic_DNA"/>
</dbReference>
<accession>A0ABU7D4Z4</accession>
<evidence type="ECO:0000313" key="1">
    <source>
        <dbReference type="EMBL" id="MED6270049.1"/>
    </source>
</evidence>
<gene>
    <name evidence="1" type="ORF">CHARACLAT_005885</name>
</gene>
<comment type="caution">
    <text evidence="1">The sequence shown here is derived from an EMBL/GenBank/DDBJ whole genome shotgun (WGS) entry which is preliminary data.</text>
</comment>